<organism evidence="2 3">
    <name type="scientific">Streptomyces sp. 900105245</name>
    <dbReference type="NCBI Taxonomy" id="3154379"/>
    <lineage>
        <taxon>Bacteria</taxon>
        <taxon>Bacillati</taxon>
        <taxon>Actinomycetota</taxon>
        <taxon>Actinomycetes</taxon>
        <taxon>Kitasatosporales</taxon>
        <taxon>Streptomycetaceae</taxon>
        <taxon>Streptomyces</taxon>
    </lineage>
</organism>
<proteinExistence type="predicted"/>
<evidence type="ECO:0000256" key="1">
    <source>
        <dbReference type="SAM" id="MobiDB-lite"/>
    </source>
</evidence>
<dbReference type="InterPro" id="IPR036514">
    <property type="entry name" value="SGNH_hydro_sf"/>
</dbReference>
<keyword evidence="3" id="KW-1185">Reference proteome</keyword>
<protein>
    <recommendedName>
        <fullName evidence="4">SGNH hydrolase-type esterase domain-containing protein</fullName>
    </recommendedName>
</protein>
<dbReference type="EMBL" id="JBEPAZ010000005">
    <property type="protein sequence ID" value="MER6427760.1"/>
    <property type="molecule type" value="Genomic_DNA"/>
</dbReference>
<gene>
    <name evidence="2" type="ORF">ABT272_08430</name>
</gene>
<feature type="compositionally biased region" description="Low complexity" evidence="1">
    <location>
        <begin position="522"/>
        <end position="541"/>
    </location>
</feature>
<dbReference type="SUPFAM" id="SSF52266">
    <property type="entry name" value="SGNH hydrolase"/>
    <property type="match status" value="1"/>
</dbReference>
<feature type="region of interest" description="Disordered" evidence="1">
    <location>
        <begin position="499"/>
        <end position="541"/>
    </location>
</feature>
<evidence type="ECO:0008006" key="4">
    <source>
        <dbReference type="Google" id="ProtNLM"/>
    </source>
</evidence>
<dbReference type="RefSeq" id="WP_352063165.1">
    <property type="nucleotide sequence ID" value="NZ_JBEPAZ010000005.1"/>
</dbReference>
<sequence>MTTALLCTGWPRGIEVALDRLERDGRRPALLILPDTVAGDRAWTEAAFERFGLPVLLLPQAEIVAGRLAPEGRRAVRAAGVTALLVFRNDGGTVDRGAAVRFALSVPVRELLVMHGRGDVTRYGRTALLAALFRDREPGRGGWRERVSRRTRGTGRGRREDAPPAELFDPVAGRHLPRGGDFAGVDARGGLDVSPLGFLRVPGMAEPADLEPSDRRRVIMLGGSALYGLGLPDNAATVPARLHRRLAGADDGPEVLSFAVPGGWSRGESAMLLYRLRHARPDSVVTLSGWNDFNTLFAMDLVNGPGAQVLNWTFSDYHHYLRIHAPHEIDDTHVPFARKSSVVRSLPHLDSAVFPRSGARLRGSQWLDNQALMATVCEQQGSHFVCALQPHSLLQPALGTEFTRNWVTSHYDFAFTGRDGQPGRAELFDAYADSIASVYQVYRQGLAELSARFPTATFLDLSTVYADEDAPCFLDGVHLSAHGADVLADALAKALGQPTAGVPRGIGTAPSRTADESGGTGSSTQGAADPRPAAGRRLSGL</sequence>
<comment type="caution">
    <text evidence="2">The sequence shown here is derived from an EMBL/GenBank/DDBJ whole genome shotgun (WGS) entry which is preliminary data.</text>
</comment>
<dbReference type="Proteomes" id="UP001470023">
    <property type="component" value="Unassembled WGS sequence"/>
</dbReference>
<name>A0ABV1U286_9ACTN</name>
<feature type="region of interest" description="Disordered" evidence="1">
    <location>
        <begin position="142"/>
        <end position="171"/>
    </location>
</feature>
<reference evidence="2 3" key="1">
    <citation type="submission" date="2024-06" db="EMBL/GenBank/DDBJ databases">
        <title>The Natural Products Discovery Center: Release of the First 8490 Sequenced Strains for Exploring Actinobacteria Biosynthetic Diversity.</title>
        <authorList>
            <person name="Kalkreuter E."/>
            <person name="Kautsar S.A."/>
            <person name="Yang D."/>
            <person name="Bader C.D."/>
            <person name="Teijaro C.N."/>
            <person name="Fluegel L."/>
            <person name="Davis C.M."/>
            <person name="Simpson J.R."/>
            <person name="Lauterbach L."/>
            <person name="Steele A.D."/>
            <person name="Gui C."/>
            <person name="Meng S."/>
            <person name="Li G."/>
            <person name="Viehrig K."/>
            <person name="Ye F."/>
            <person name="Su P."/>
            <person name="Kiefer A.F."/>
            <person name="Nichols A."/>
            <person name="Cepeda A.J."/>
            <person name="Yan W."/>
            <person name="Fan B."/>
            <person name="Jiang Y."/>
            <person name="Adhikari A."/>
            <person name="Zheng C.-J."/>
            <person name="Schuster L."/>
            <person name="Cowan T.M."/>
            <person name="Smanski M.J."/>
            <person name="Chevrette M.G."/>
            <person name="De Carvalho L.P.S."/>
            <person name="Shen B."/>
        </authorList>
    </citation>
    <scope>NUCLEOTIDE SEQUENCE [LARGE SCALE GENOMIC DNA]</scope>
    <source>
        <strain evidence="2 3">NPDC001166</strain>
    </source>
</reference>
<dbReference type="Gene3D" id="3.40.50.1110">
    <property type="entry name" value="SGNH hydrolase"/>
    <property type="match status" value="1"/>
</dbReference>
<evidence type="ECO:0000313" key="2">
    <source>
        <dbReference type="EMBL" id="MER6427760.1"/>
    </source>
</evidence>
<evidence type="ECO:0000313" key="3">
    <source>
        <dbReference type="Proteomes" id="UP001470023"/>
    </source>
</evidence>
<accession>A0ABV1U286</accession>